<organism evidence="2">
    <name type="scientific">Aegilops tauschii</name>
    <name type="common">Tausch's goatgrass</name>
    <name type="synonym">Aegilops squarrosa</name>
    <dbReference type="NCBI Taxonomy" id="37682"/>
    <lineage>
        <taxon>Eukaryota</taxon>
        <taxon>Viridiplantae</taxon>
        <taxon>Streptophyta</taxon>
        <taxon>Embryophyta</taxon>
        <taxon>Tracheophyta</taxon>
        <taxon>Spermatophyta</taxon>
        <taxon>Magnoliopsida</taxon>
        <taxon>Liliopsida</taxon>
        <taxon>Poales</taxon>
        <taxon>Poaceae</taxon>
        <taxon>BOP clade</taxon>
        <taxon>Pooideae</taxon>
        <taxon>Triticodae</taxon>
        <taxon>Triticeae</taxon>
        <taxon>Triticinae</taxon>
        <taxon>Aegilops</taxon>
    </lineage>
</organism>
<name>N1R4M8_AEGTA</name>
<dbReference type="EnsemblPlants" id="EMT33489">
    <property type="protein sequence ID" value="EMT33489"/>
    <property type="gene ID" value="F775_23001"/>
</dbReference>
<dbReference type="AlphaFoldDB" id="N1R4M8"/>
<accession>N1R4M8</accession>
<dbReference type="PANTHER" id="PTHR47186">
    <property type="entry name" value="LEUCINE-RICH REPEAT-CONTAINING PROTEIN 57"/>
    <property type="match status" value="1"/>
</dbReference>
<protein>
    <recommendedName>
        <fullName evidence="1">R13L1/DRL21-like LRR repeat region domain-containing protein</fullName>
    </recommendedName>
</protein>
<dbReference type="Gene3D" id="3.80.10.10">
    <property type="entry name" value="Ribonuclease Inhibitor"/>
    <property type="match status" value="1"/>
</dbReference>
<proteinExistence type="predicted"/>
<evidence type="ECO:0000259" key="1">
    <source>
        <dbReference type="Pfam" id="PF25019"/>
    </source>
</evidence>
<dbReference type="InterPro" id="IPR056789">
    <property type="entry name" value="LRR_R13L1-DRL21"/>
</dbReference>
<reference evidence="2" key="1">
    <citation type="submission" date="2015-06" db="UniProtKB">
        <authorList>
            <consortium name="EnsemblPlants"/>
        </authorList>
    </citation>
    <scope>IDENTIFICATION</scope>
</reference>
<dbReference type="SUPFAM" id="SSF52058">
    <property type="entry name" value="L domain-like"/>
    <property type="match status" value="1"/>
</dbReference>
<dbReference type="InterPro" id="IPR032675">
    <property type="entry name" value="LRR_dom_sf"/>
</dbReference>
<dbReference type="Pfam" id="PF25019">
    <property type="entry name" value="LRR_R13L1-DRL21"/>
    <property type="match status" value="1"/>
</dbReference>
<feature type="domain" description="R13L1/DRL21-like LRR repeat region" evidence="1">
    <location>
        <begin position="27"/>
        <end position="157"/>
    </location>
</feature>
<dbReference type="PANTHER" id="PTHR47186:SF41">
    <property type="entry name" value="OS12G0131701 PROTEIN"/>
    <property type="match status" value="1"/>
</dbReference>
<sequence length="321" mass="36079">MPKGIGQLNSLQTLTSYVIDSDVGNGIVQLKDLNLGSALSLTELRKVHGTDNAKQGNMSAKHNLKRLSLDWANGPYSTHVGYVVHTNAEGILEALRPHKRLEVLLLSNYPGAKLSSWMHNSTLLEHITELSPVGCKSFNDFPPLWQLPSPRYLDLDSLNSLTSICLGNDDKDNVKFCISPLPLFPKLETMIVSNMPKLERWHQEVTGQIAVVSFPQLKKLNISKCPMLASMPKMLPLLEDLQCKGSISVEPEGSRQPIDLHFSRLRDSHMKLRLKGLMENVERIEEELKRIPCRFIKELGIIDCDCLCSSELSQIQQERHP</sequence>
<evidence type="ECO:0000313" key="2">
    <source>
        <dbReference type="EnsemblPlants" id="EMT33489"/>
    </source>
</evidence>